<proteinExistence type="predicted"/>
<organism evidence="1">
    <name type="scientific">marine metagenome</name>
    <dbReference type="NCBI Taxonomy" id="408172"/>
    <lineage>
        <taxon>unclassified sequences</taxon>
        <taxon>metagenomes</taxon>
        <taxon>ecological metagenomes</taxon>
    </lineage>
</organism>
<evidence type="ECO:0000313" key="1">
    <source>
        <dbReference type="EMBL" id="SVC68297.1"/>
    </source>
</evidence>
<accession>A0A382P633</accession>
<dbReference type="EMBL" id="UINC01104836">
    <property type="protein sequence ID" value="SVC68297.1"/>
    <property type="molecule type" value="Genomic_DNA"/>
</dbReference>
<feature type="non-terminal residue" evidence="1">
    <location>
        <position position="119"/>
    </location>
</feature>
<reference evidence="1" key="1">
    <citation type="submission" date="2018-05" db="EMBL/GenBank/DDBJ databases">
        <authorList>
            <person name="Lanie J.A."/>
            <person name="Ng W.-L."/>
            <person name="Kazmierczak K.M."/>
            <person name="Andrzejewski T.M."/>
            <person name="Davidsen T.M."/>
            <person name="Wayne K.J."/>
            <person name="Tettelin H."/>
            <person name="Glass J.I."/>
            <person name="Rusch D."/>
            <person name="Podicherti R."/>
            <person name="Tsui H.-C.T."/>
            <person name="Winkler M.E."/>
        </authorList>
    </citation>
    <scope>NUCLEOTIDE SEQUENCE</scope>
</reference>
<gene>
    <name evidence="1" type="ORF">METZ01_LOCUS321151</name>
</gene>
<sequence length="119" mass="13270">MTQPTSRTTLKDYCKRKLGWPVVELNIDDDQLEDTMDDSIQYWQEYHFDGTTPEYISHILTASTLKLASSSGTFSGGEYITGGTSGVRATVFDYVSSNTTIRFSNPANKDGRGDGNTYY</sequence>
<protein>
    <submittedName>
        <fullName evidence="1">Uncharacterized protein</fullName>
    </submittedName>
</protein>
<name>A0A382P633_9ZZZZ</name>
<dbReference type="AlphaFoldDB" id="A0A382P633"/>